<sequence length="791" mass="91422">MKRSFVSVLFVLLSAGGVLSTPLSVKLDLNVRDEEHFKIESAQLDNVYYTHYTPKWDQFVSRVYQSNVKIWESSGYARLVYALTAHGKNAPSLLYIKVDKGYSAEYKYYKNQSSRWVEIDLCEYEKSVAELARAVKLEEMFTLNVFQPVNDKYYTIQFSTKERPYTYITPRVGYVARSVKYLKETLWKAQKYGDRCVAVWAYLNNATYYMVRLLVTRHNDESEILTFVLKNQGWEMVDLMDKTHTNKYAQKPENFIYPNYKFSFAGSTPEALEEDNPEESALDVPRESYFDVTGDYYKFNVQDGDDAEEGEAPVSERVNSKEVDKRELATEISETEVLHLSDPTTRRVRVDLRHVDNVLYKIYRIGRFNAPAKVVDTSGTVWAARTKAERCVYLMSAQSHGSAYALYMVIEVGGEMTSAYFLRVKEKWVKTNLEHYKQVVEHLKKNARKTKMAIDIANKVQNVNATVVYNNEKSPNYMFLPRKGYECIRVENNKETIWQAVGEERCVALWSYECFGKPYYVRMVTTDAYGMSDLISLLNADGKWELLTSYNVAAVNHLRITGPSNFFNPEYDFNRLPEYGARPLADIIKETTSGAEERKSVERKSECSFKGVKDRLKKIESEDSVTYAVTTVKEEENTETRVEAVAEAKETTVGNKKELTLPGYRPALRTFDPNRLLTIDLAPEGTKITDRIYSVFDNKIKLVGYHAPPGYYFDLVTHGTTQLFWGTVDTTLCYAVNLYLKGEHYYLCDLLLRNREHDMTVYFRLEDYVWVAVPKKEYMLSLEELSSTKAP</sequence>
<evidence type="ECO:0000313" key="2">
    <source>
        <dbReference type="EMBL" id="BAM42113.1"/>
    </source>
</evidence>
<feature type="signal peptide" evidence="1">
    <location>
        <begin position="1"/>
        <end position="20"/>
    </location>
</feature>
<dbReference type="VEuPathDB" id="PiroplasmaDB:TOT_040000486"/>
<gene>
    <name evidence="2" type="ORF">TOT_040000486</name>
</gene>
<protein>
    <submittedName>
        <fullName evidence="2">Uncharacterized protein</fullName>
    </submittedName>
</protein>
<dbReference type="InterPro" id="IPR007480">
    <property type="entry name" value="DUF529"/>
</dbReference>
<dbReference type="OMA" id="ESACQEP"/>
<dbReference type="STRING" id="869250.J4C988"/>
<dbReference type="eggNOG" id="ENOG502QXJG">
    <property type="taxonomic scope" value="Eukaryota"/>
</dbReference>
<dbReference type="EMBL" id="AP011949">
    <property type="protein sequence ID" value="BAM42113.1"/>
    <property type="molecule type" value="Genomic_DNA"/>
</dbReference>
<dbReference type="GeneID" id="20716546"/>
<proteinExistence type="predicted"/>
<dbReference type="OrthoDB" id="361488at2759"/>
<dbReference type="RefSeq" id="XP_009692414.1">
    <property type="nucleotide sequence ID" value="XM_009694119.1"/>
</dbReference>
<feature type="chain" id="PRO_5003777996" evidence="1">
    <location>
        <begin position="21"/>
        <end position="791"/>
    </location>
</feature>
<dbReference type="Pfam" id="PF04385">
    <property type="entry name" value="FAINT"/>
    <property type="match status" value="2"/>
</dbReference>
<keyword evidence="1" id="KW-0732">Signal</keyword>
<accession>J4C988</accession>
<organism evidence="2 3">
    <name type="scientific">Theileria orientalis strain Shintoku</name>
    <dbReference type="NCBI Taxonomy" id="869250"/>
    <lineage>
        <taxon>Eukaryota</taxon>
        <taxon>Sar</taxon>
        <taxon>Alveolata</taxon>
        <taxon>Apicomplexa</taxon>
        <taxon>Aconoidasida</taxon>
        <taxon>Piroplasmida</taxon>
        <taxon>Theileriidae</taxon>
        <taxon>Theileria</taxon>
    </lineage>
</organism>
<name>J4C988_THEOR</name>
<evidence type="ECO:0000256" key="1">
    <source>
        <dbReference type="SAM" id="SignalP"/>
    </source>
</evidence>
<evidence type="ECO:0000313" key="3">
    <source>
        <dbReference type="Proteomes" id="UP000003786"/>
    </source>
</evidence>
<dbReference type="Proteomes" id="UP000003786">
    <property type="component" value="Chromosome 4"/>
</dbReference>
<dbReference type="KEGG" id="tot:TOT_040000486"/>
<reference evidence="2 3" key="1">
    <citation type="journal article" date="2012" name="MBio">
        <title>Comparative genome analysis of three eukaryotic parasites with differing abilities to transform leukocytes reveals key mediators of Theileria-induced leukocyte transformation.</title>
        <authorList>
            <person name="Hayashida K."/>
            <person name="Hara Y."/>
            <person name="Abe T."/>
            <person name="Yamasaki C."/>
            <person name="Toyoda A."/>
            <person name="Kosuge T."/>
            <person name="Suzuki Y."/>
            <person name="Sato Y."/>
            <person name="Kawashima S."/>
            <person name="Katayama T."/>
            <person name="Wakaguri H."/>
            <person name="Inoue N."/>
            <person name="Homma K."/>
            <person name="Tada-Umezaki M."/>
            <person name="Yagi Y."/>
            <person name="Fujii Y."/>
            <person name="Habara T."/>
            <person name="Kanehisa M."/>
            <person name="Watanabe H."/>
            <person name="Ito K."/>
            <person name="Gojobori T."/>
            <person name="Sugawara H."/>
            <person name="Imanishi T."/>
            <person name="Weir W."/>
            <person name="Gardner M."/>
            <person name="Pain A."/>
            <person name="Shiels B."/>
            <person name="Hattori M."/>
            <person name="Nene V."/>
            <person name="Sugimoto C."/>
        </authorList>
    </citation>
    <scope>NUCLEOTIDE SEQUENCE [LARGE SCALE GENOMIC DNA]</scope>
    <source>
        <strain evidence="2 3">Shintoku</strain>
    </source>
</reference>
<keyword evidence="3" id="KW-1185">Reference proteome</keyword>
<dbReference type="AlphaFoldDB" id="J4C988"/>